<evidence type="ECO:0000313" key="4">
    <source>
        <dbReference type="EMBL" id="RZU46959.1"/>
    </source>
</evidence>
<feature type="domain" description="PBP" evidence="3">
    <location>
        <begin position="97"/>
        <end position="345"/>
    </location>
</feature>
<dbReference type="InterPro" id="IPR024370">
    <property type="entry name" value="PBP_domain"/>
</dbReference>
<dbReference type="InterPro" id="IPR050962">
    <property type="entry name" value="Phosphate-bind_PstS"/>
</dbReference>
<dbReference type="SUPFAM" id="SSF53850">
    <property type="entry name" value="Periplasmic binding protein-like II"/>
    <property type="match status" value="1"/>
</dbReference>
<evidence type="ECO:0000259" key="3">
    <source>
        <dbReference type="Pfam" id="PF12849"/>
    </source>
</evidence>
<dbReference type="Proteomes" id="UP000292423">
    <property type="component" value="Unassembled WGS sequence"/>
</dbReference>
<name>A0A4Q7ZAX9_9GAMM</name>
<comment type="similarity">
    <text evidence="1">Belongs to the PstS family.</text>
</comment>
<dbReference type="PANTHER" id="PTHR42996:SF1">
    <property type="entry name" value="PHOSPHATE-BINDING PROTEIN PSTS"/>
    <property type="match status" value="1"/>
</dbReference>
<comment type="caution">
    <text evidence="4">The sequence shown here is derived from an EMBL/GenBank/DDBJ whole genome shotgun (WGS) entry which is preliminary data.</text>
</comment>
<protein>
    <submittedName>
        <fullName evidence="4">Periplasmic binding family protein</fullName>
    </submittedName>
</protein>
<proteinExistence type="inferred from homology"/>
<reference evidence="4 5" key="1">
    <citation type="submission" date="2019-02" db="EMBL/GenBank/DDBJ databases">
        <title>Genomic Encyclopedia of Type Strains, Phase IV (KMG-IV): sequencing the most valuable type-strain genomes for metagenomic binning, comparative biology and taxonomic classification.</title>
        <authorList>
            <person name="Goeker M."/>
        </authorList>
    </citation>
    <scope>NUCLEOTIDE SEQUENCE [LARGE SCALE GENOMIC DNA]</scope>
    <source>
        <strain evidence="4 5">DSM 105135</strain>
    </source>
</reference>
<evidence type="ECO:0000256" key="1">
    <source>
        <dbReference type="ARBA" id="ARBA00008725"/>
    </source>
</evidence>
<dbReference type="RefSeq" id="WP_130412038.1">
    <property type="nucleotide sequence ID" value="NZ_SHKX01000011.1"/>
</dbReference>
<sequence length="518" mass="52737">MFQLNRIALAVAAMVALPAFSATVVVPVAQGTLYGGGATLPAGAYIGNKWLGFSTPKRHALTSTTKKLLDADPAAPDSLFGYFTQTGVNGDVTKLWKVSYCATGSGTGRNVIRGTVDASGACPDYSVTSGLSFGADKASADFAATDAPFSASEYASFLTGPRAAGKTAIVQLPAVAGAIGIIYNNADLGNVALNLTESQICQIFAGTINNWNQLNSSLPSKAIIPVVRSDSSGTSFSFTNHLSATCPSAFPTAVTGFSTNSTFAAGGVNATVPSGTIQSSGNGGVVTSVLATDGTIGYAEVADGEARAALAGGKLLRHATVSIKPDVAAWSEVVQQFNADGSPVLKNGAVVFKTIKHKAEKYKKFDPIKDLPASVAVTAASDKVLGSNDANGRPTILDLTPAAASAAGCVQLVDPAVYAKPAVDAKKNDYKQYPIVAVSYLIGYNTGNADMFDAATSSVVTNVAKADAVRALFKAPYGISTKVKTIGKKSGFAALTLGLDATANAASATALVDRCIAN</sequence>
<dbReference type="OrthoDB" id="9801510at2"/>
<accession>A0A4Q7ZAX9</accession>
<dbReference type="Pfam" id="PF12849">
    <property type="entry name" value="PBP_like_2"/>
    <property type="match status" value="1"/>
</dbReference>
<keyword evidence="2" id="KW-0732">Signal</keyword>
<feature type="signal peptide" evidence="2">
    <location>
        <begin position="1"/>
        <end position="21"/>
    </location>
</feature>
<organism evidence="4 5">
    <name type="scientific">Fluviicoccus keumensis</name>
    <dbReference type="NCBI Taxonomy" id="1435465"/>
    <lineage>
        <taxon>Bacteria</taxon>
        <taxon>Pseudomonadati</taxon>
        <taxon>Pseudomonadota</taxon>
        <taxon>Gammaproteobacteria</taxon>
        <taxon>Moraxellales</taxon>
        <taxon>Moraxellaceae</taxon>
        <taxon>Fluviicoccus</taxon>
    </lineage>
</organism>
<dbReference type="EMBL" id="SHKX01000011">
    <property type="protein sequence ID" value="RZU46959.1"/>
    <property type="molecule type" value="Genomic_DNA"/>
</dbReference>
<keyword evidence="5" id="KW-1185">Reference proteome</keyword>
<dbReference type="AlphaFoldDB" id="A0A4Q7ZAX9"/>
<dbReference type="PANTHER" id="PTHR42996">
    <property type="entry name" value="PHOSPHATE-BINDING PROTEIN PSTS"/>
    <property type="match status" value="1"/>
</dbReference>
<evidence type="ECO:0000256" key="2">
    <source>
        <dbReference type="SAM" id="SignalP"/>
    </source>
</evidence>
<dbReference type="Gene3D" id="3.40.190.10">
    <property type="entry name" value="Periplasmic binding protein-like II"/>
    <property type="match status" value="1"/>
</dbReference>
<feature type="chain" id="PRO_5020908941" evidence="2">
    <location>
        <begin position="22"/>
        <end position="518"/>
    </location>
</feature>
<gene>
    <name evidence="4" type="ORF">EV700_1345</name>
</gene>
<evidence type="ECO:0000313" key="5">
    <source>
        <dbReference type="Proteomes" id="UP000292423"/>
    </source>
</evidence>